<evidence type="ECO:0000313" key="2">
    <source>
        <dbReference type="WBParaSite" id="L893_g17493.t1"/>
    </source>
</evidence>
<proteinExistence type="predicted"/>
<dbReference type="AlphaFoldDB" id="A0A1I7YLE3"/>
<sequence length="123" mass="14069">MFFNTLILGPGRRSVQRFYLLGWTRNPKHRKQPSVCMSDGSRLERVVPGGDLWARYGSNILEESPDTGGRSSARDEDEPLRVMSLGVKLLRSLVTLIYQDLLDLLDICPLKGPRTTLERHRFQ</sequence>
<keyword evidence="1" id="KW-1185">Reference proteome</keyword>
<reference evidence="2" key="1">
    <citation type="submission" date="2016-11" db="UniProtKB">
        <authorList>
            <consortium name="WormBaseParasite"/>
        </authorList>
    </citation>
    <scope>IDENTIFICATION</scope>
</reference>
<accession>A0A1I7YLE3</accession>
<evidence type="ECO:0000313" key="1">
    <source>
        <dbReference type="Proteomes" id="UP000095287"/>
    </source>
</evidence>
<name>A0A1I7YLE3_9BILA</name>
<organism evidence="1 2">
    <name type="scientific">Steinernema glaseri</name>
    <dbReference type="NCBI Taxonomy" id="37863"/>
    <lineage>
        <taxon>Eukaryota</taxon>
        <taxon>Metazoa</taxon>
        <taxon>Ecdysozoa</taxon>
        <taxon>Nematoda</taxon>
        <taxon>Chromadorea</taxon>
        <taxon>Rhabditida</taxon>
        <taxon>Tylenchina</taxon>
        <taxon>Panagrolaimomorpha</taxon>
        <taxon>Strongyloidoidea</taxon>
        <taxon>Steinernematidae</taxon>
        <taxon>Steinernema</taxon>
    </lineage>
</organism>
<dbReference type="WBParaSite" id="L893_g17493.t1">
    <property type="protein sequence ID" value="L893_g17493.t1"/>
    <property type="gene ID" value="L893_g17493"/>
</dbReference>
<protein>
    <submittedName>
        <fullName evidence="2">Uncharacterized protein</fullName>
    </submittedName>
</protein>
<dbReference type="Proteomes" id="UP000095287">
    <property type="component" value="Unplaced"/>
</dbReference>